<dbReference type="PRINTS" id="PR00834">
    <property type="entry name" value="PROTEASES2C"/>
</dbReference>
<evidence type="ECO:0000256" key="1">
    <source>
        <dbReference type="ARBA" id="ARBA00010541"/>
    </source>
</evidence>
<evidence type="ECO:0000256" key="5">
    <source>
        <dbReference type="SAM" id="Phobius"/>
    </source>
</evidence>
<feature type="compositionally biased region" description="Low complexity" evidence="4">
    <location>
        <begin position="56"/>
        <end position="69"/>
    </location>
</feature>
<dbReference type="SUPFAM" id="SSF50156">
    <property type="entry name" value="PDZ domain-like"/>
    <property type="match status" value="1"/>
</dbReference>
<dbReference type="Pfam" id="PF13180">
    <property type="entry name" value="PDZ_2"/>
    <property type="match status" value="1"/>
</dbReference>
<feature type="compositionally biased region" description="Low complexity" evidence="4">
    <location>
        <begin position="86"/>
        <end position="112"/>
    </location>
</feature>
<gene>
    <name evidence="7" type="ORF">JK358_13530</name>
</gene>
<evidence type="ECO:0000256" key="4">
    <source>
        <dbReference type="SAM" id="MobiDB-lite"/>
    </source>
</evidence>
<dbReference type="EMBL" id="JAERRJ010000005">
    <property type="protein sequence ID" value="MBL1075417.1"/>
    <property type="molecule type" value="Genomic_DNA"/>
</dbReference>
<reference evidence="7 8" key="1">
    <citation type="submission" date="2021-01" db="EMBL/GenBank/DDBJ databases">
        <title>WGS of actinomycetes isolated from Thailand.</title>
        <authorList>
            <person name="Thawai C."/>
        </authorList>
    </citation>
    <scope>NUCLEOTIDE SEQUENCE [LARGE SCALE GENOMIC DNA]</scope>
    <source>
        <strain evidence="7 8">LPG 2</strain>
    </source>
</reference>
<name>A0ABS1M437_9NOCA</name>
<dbReference type="InterPro" id="IPR051201">
    <property type="entry name" value="Chloro_Bact_Ser_Proteases"/>
</dbReference>
<dbReference type="PANTHER" id="PTHR43343">
    <property type="entry name" value="PEPTIDASE S12"/>
    <property type="match status" value="1"/>
</dbReference>
<dbReference type="InterPro" id="IPR001478">
    <property type="entry name" value="PDZ"/>
</dbReference>
<sequence>MTEDSKDTRGTGPEGTPGSPAQPDGSTPAPAQSSPAQRPTDLSGSTPASLDPAARTPSGSAQGSGASAPATPPDDPYGAQAHGTLAGSSAQAQGASDAASGSGAFSAQPQSAFGDSSGREQSASAGAGAQPHGGSVGEPQRGSEWSRGYGEGAQRQPFDGFADATPSQAVEPAAPQSPGAAASPSSGAGAGHAPAAPGFGAAPVFSGGAMHGGAPTQQLPPVGAFGQQAYSASGAGYAQPGGHQPTEPIFGAPGQPGGPGTSYPGLPGVPGAPGGPGAPAGPGGAAPKRNSKTGLVAGAIVLALLSGGIGGAVGSLATRDSGRPAVTNALDGPRTNVSGVVSAPAGSVQAVAQKVVPSVVMIRVAGNKAEGEGSGVILSSDGKILTNNHVVSGAGPNAKMEVAFSDGSTAPATLIGADPVSDLAVIKVDKQGLTPVELGNSANLQVGESVVAIGSPLGLAGTVTTGIVSALNRPVSTSGEAGSTGTVINAVQTDAAINPGNSGGALVDMQGKLIGINTAIATLGVAEAAGAQSGSIGLGFAIPVDQARRVADALIKNGKVTYAQIGVKVRGADDVNGARVLEVTPDGPAAKANIPNNSIITKVDDTPIDSGNALIAAVRSHQPGDKVKITYTDEQGNNSKTVEVTLGEATAEGGR</sequence>
<proteinExistence type="inferred from homology"/>
<keyword evidence="5" id="KW-1133">Transmembrane helix</keyword>
<dbReference type="SMART" id="SM00228">
    <property type="entry name" value="PDZ"/>
    <property type="match status" value="1"/>
</dbReference>
<dbReference type="PANTHER" id="PTHR43343:SF3">
    <property type="entry name" value="PROTEASE DO-LIKE 8, CHLOROPLASTIC"/>
    <property type="match status" value="1"/>
</dbReference>
<feature type="transmembrane region" description="Helical" evidence="5">
    <location>
        <begin position="295"/>
        <end position="317"/>
    </location>
</feature>
<dbReference type="InterPro" id="IPR009003">
    <property type="entry name" value="Peptidase_S1_PA"/>
</dbReference>
<dbReference type="Proteomes" id="UP000602198">
    <property type="component" value="Unassembled WGS sequence"/>
</dbReference>
<evidence type="ECO:0000313" key="7">
    <source>
        <dbReference type="EMBL" id="MBL1075417.1"/>
    </source>
</evidence>
<evidence type="ECO:0000259" key="6">
    <source>
        <dbReference type="SMART" id="SM00228"/>
    </source>
</evidence>
<keyword evidence="5" id="KW-0812">Transmembrane</keyword>
<dbReference type="Gene3D" id="2.40.10.10">
    <property type="entry name" value="Trypsin-like serine proteases"/>
    <property type="match status" value="2"/>
</dbReference>
<feature type="domain" description="PDZ" evidence="6">
    <location>
        <begin position="563"/>
        <end position="635"/>
    </location>
</feature>
<dbReference type="InterPro" id="IPR036034">
    <property type="entry name" value="PDZ_sf"/>
</dbReference>
<dbReference type="InterPro" id="IPR001940">
    <property type="entry name" value="Peptidase_S1C"/>
</dbReference>
<evidence type="ECO:0000256" key="3">
    <source>
        <dbReference type="ARBA" id="ARBA00022801"/>
    </source>
</evidence>
<protein>
    <submittedName>
        <fullName evidence="7">Trypsin-like peptidase domain-containing protein</fullName>
    </submittedName>
</protein>
<evidence type="ECO:0000256" key="2">
    <source>
        <dbReference type="ARBA" id="ARBA00022670"/>
    </source>
</evidence>
<dbReference type="Gene3D" id="2.30.42.10">
    <property type="match status" value="1"/>
</dbReference>
<keyword evidence="5" id="KW-0472">Membrane</keyword>
<feature type="compositionally biased region" description="Low complexity" evidence="4">
    <location>
        <begin position="28"/>
        <end position="37"/>
    </location>
</feature>
<keyword evidence="3" id="KW-0378">Hydrolase</keyword>
<dbReference type="SUPFAM" id="SSF50494">
    <property type="entry name" value="Trypsin-like serine proteases"/>
    <property type="match status" value="1"/>
</dbReference>
<comment type="similarity">
    <text evidence="1">Belongs to the peptidase S1C family.</text>
</comment>
<dbReference type="Pfam" id="PF13365">
    <property type="entry name" value="Trypsin_2"/>
    <property type="match status" value="1"/>
</dbReference>
<keyword evidence="8" id="KW-1185">Reference proteome</keyword>
<feature type="region of interest" description="Disordered" evidence="4">
    <location>
        <begin position="1"/>
        <end position="194"/>
    </location>
</feature>
<feature type="compositionally biased region" description="Gly residues" evidence="4">
    <location>
        <begin position="271"/>
        <end position="284"/>
    </location>
</feature>
<accession>A0ABS1M437</accession>
<comment type="caution">
    <text evidence="7">The sequence shown here is derived from an EMBL/GenBank/DDBJ whole genome shotgun (WGS) entry which is preliminary data.</text>
</comment>
<keyword evidence="2" id="KW-0645">Protease</keyword>
<feature type="compositionally biased region" description="Low complexity" evidence="4">
    <location>
        <begin position="172"/>
        <end position="194"/>
    </location>
</feature>
<evidence type="ECO:0000313" key="8">
    <source>
        <dbReference type="Proteomes" id="UP000602198"/>
    </source>
</evidence>
<organism evidence="7 8">
    <name type="scientific">Nocardia acididurans</name>
    <dbReference type="NCBI Taxonomy" id="2802282"/>
    <lineage>
        <taxon>Bacteria</taxon>
        <taxon>Bacillati</taxon>
        <taxon>Actinomycetota</taxon>
        <taxon>Actinomycetes</taxon>
        <taxon>Mycobacteriales</taxon>
        <taxon>Nocardiaceae</taxon>
        <taxon>Nocardia</taxon>
    </lineage>
</organism>
<feature type="region of interest" description="Disordered" evidence="4">
    <location>
        <begin position="234"/>
        <end position="289"/>
    </location>
</feature>
<dbReference type="InterPro" id="IPR043504">
    <property type="entry name" value="Peptidase_S1_PA_chymotrypsin"/>
</dbReference>